<evidence type="ECO:0008006" key="3">
    <source>
        <dbReference type="Google" id="ProtNLM"/>
    </source>
</evidence>
<proteinExistence type="predicted"/>
<reference evidence="2" key="1">
    <citation type="journal article" date="2014" name="Genome Announc.">
        <title>De novo whole-genome sequence and genome annotation of Lichtheimia ramosa.</title>
        <authorList>
            <person name="Linde J."/>
            <person name="Schwartze V."/>
            <person name="Binder U."/>
            <person name="Lass-Florl C."/>
            <person name="Voigt K."/>
            <person name="Horn F."/>
        </authorList>
    </citation>
    <scope>NUCLEOTIDE SEQUENCE</scope>
    <source>
        <strain evidence="2">JMRC FSU:6197</strain>
    </source>
</reference>
<evidence type="ECO:0000256" key="1">
    <source>
        <dbReference type="SAM" id="SignalP"/>
    </source>
</evidence>
<name>A0A077WTX1_9FUNG</name>
<dbReference type="OrthoDB" id="2268240at2759"/>
<dbReference type="AlphaFoldDB" id="A0A077WTX1"/>
<sequence>MSKQLSAAIILFYCLVRMVSAVYTPYRDSVGDIAHYYRRDDQATSTDDDYTALLGTWYMTGASSNMQSMMINSNLSQVQGMSCGCAYMDLSSDQDTMDQDTTDDDNDQCNDTKDINVMTYCNLTMAGNPSATGQIITTGCAIPQNNMTNISSETNTFTYTIDTLILALGNNPPMNQSIPVNYTTEIHNKLLNASSDCSDDSQRYTALYTRDTTVNETLFKDLVNQAGDQGKDLVQLNTTCANSTTM</sequence>
<accession>A0A077WTX1</accession>
<feature type="chain" id="PRO_5001726444" description="Lipocalin/cytosolic fatty-acid binding domain-containing protein" evidence="1">
    <location>
        <begin position="22"/>
        <end position="246"/>
    </location>
</feature>
<keyword evidence="1" id="KW-0732">Signal</keyword>
<organism evidence="2">
    <name type="scientific">Lichtheimia ramosa</name>
    <dbReference type="NCBI Taxonomy" id="688394"/>
    <lineage>
        <taxon>Eukaryota</taxon>
        <taxon>Fungi</taxon>
        <taxon>Fungi incertae sedis</taxon>
        <taxon>Mucoromycota</taxon>
        <taxon>Mucoromycotina</taxon>
        <taxon>Mucoromycetes</taxon>
        <taxon>Mucorales</taxon>
        <taxon>Lichtheimiaceae</taxon>
        <taxon>Lichtheimia</taxon>
    </lineage>
</organism>
<evidence type="ECO:0000313" key="2">
    <source>
        <dbReference type="EMBL" id="CDS11036.1"/>
    </source>
</evidence>
<dbReference type="EMBL" id="LK023346">
    <property type="protein sequence ID" value="CDS11036.1"/>
    <property type="molecule type" value="Genomic_DNA"/>
</dbReference>
<feature type="signal peptide" evidence="1">
    <location>
        <begin position="1"/>
        <end position="21"/>
    </location>
</feature>
<protein>
    <recommendedName>
        <fullName evidence="3">Lipocalin/cytosolic fatty-acid binding domain-containing protein</fullName>
    </recommendedName>
</protein>
<gene>
    <name evidence="2" type="ORF">LRAMOSA03300</name>
</gene>